<accession>A0AAJ1F056</accession>
<evidence type="ECO:0000313" key="10">
    <source>
        <dbReference type="EMBL" id="MCH4294063.1"/>
    </source>
</evidence>
<dbReference type="PANTHER" id="PTHR30231">
    <property type="entry name" value="DNA POLYMERASE III SUBUNIT EPSILON"/>
    <property type="match status" value="1"/>
</dbReference>
<comment type="similarity">
    <text evidence="8">Belongs to the RNase T family.</text>
</comment>
<dbReference type="GO" id="GO:0003676">
    <property type="term" value="F:nucleic acid binding"/>
    <property type="evidence" value="ECO:0007669"/>
    <property type="project" value="InterPro"/>
</dbReference>
<evidence type="ECO:0000256" key="4">
    <source>
        <dbReference type="ARBA" id="ARBA00022723"/>
    </source>
</evidence>
<proteinExistence type="inferred from homology"/>
<dbReference type="InterPro" id="IPR013520">
    <property type="entry name" value="Ribonucl_H"/>
</dbReference>
<keyword evidence="3 8" id="KW-0540">Nuclease</keyword>
<dbReference type="Pfam" id="PF00929">
    <property type="entry name" value="RNase_T"/>
    <property type="match status" value="1"/>
</dbReference>
<feature type="domain" description="Exonuclease" evidence="9">
    <location>
        <begin position="18"/>
        <end position="203"/>
    </location>
</feature>
<dbReference type="EC" id="3.1.13.-" evidence="8"/>
<dbReference type="InterPro" id="IPR012337">
    <property type="entry name" value="RNaseH-like_sf"/>
</dbReference>
<name>A0AAJ1F056_9GAMM</name>
<evidence type="ECO:0000256" key="7">
    <source>
        <dbReference type="ARBA" id="ARBA00022842"/>
    </source>
</evidence>
<feature type="site" description="Important for substrate binding and specificity" evidence="8">
    <location>
        <position position="146"/>
    </location>
</feature>
<gene>
    <name evidence="8 10" type="primary">rnt</name>
    <name evidence="10" type="ORF">MJ923_07070</name>
</gene>
<dbReference type="SUPFAM" id="SSF53098">
    <property type="entry name" value="Ribonuclease H-like"/>
    <property type="match status" value="1"/>
</dbReference>
<keyword evidence="5 8" id="KW-0378">Hydrolase</keyword>
<dbReference type="GO" id="GO:0005829">
    <property type="term" value="C:cytosol"/>
    <property type="evidence" value="ECO:0007669"/>
    <property type="project" value="TreeGrafter"/>
</dbReference>
<comment type="function">
    <text evidence="8">Trims short 3' overhangs of a variety of RNA species, leaving a one or two nucleotide 3' overhang. Responsible for the end-turnover of tRNA: specifically removes the terminal AMP residue from uncharged tRNA (tRNA-C-C-A). Also appears to be involved in tRNA biosynthesis.</text>
</comment>
<dbReference type="InterPro" id="IPR036397">
    <property type="entry name" value="RNaseH_sf"/>
</dbReference>
<evidence type="ECO:0000256" key="2">
    <source>
        <dbReference type="ARBA" id="ARBA00022694"/>
    </source>
</evidence>
<sequence length="231" mass="25128">MSDAFNPNKLKYRFRGYYPVVIDVETAGFNAQTDALLEIAVTLLKMDDDGVLGLDKTLHFHIEPFEGANLEPAALAFNGIDPNNPLRGAVSEKEAFLEIFKAVRKGMKASDCHRAVVVAHNAAFDHGFVTKAIERSGVKRTPFHPFATFDTACLSGLALGHTVLAQACKIAGIPFDNKEAHSALYDTERTAELFCHIVNRWKALGGWPLAAPLDEEESAQAEADGETGEAE</sequence>
<keyword evidence="6 8" id="KW-0269">Exonuclease</keyword>
<comment type="cofactor">
    <cofactor evidence="8">
        <name>Mg(2+)</name>
        <dbReference type="ChEBI" id="CHEBI:18420"/>
    </cofactor>
    <text evidence="8">Binds two Mg(2+) per subunit. The active form of the enzyme binds two Mg(2+) ions in its active site. The first Mg(2+) forms only one salt bridge with the protein.</text>
</comment>
<organism evidence="10 11">
    <name type="scientific">Shewanella zhuhaiensis</name>
    <dbReference type="NCBI Taxonomy" id="2919576"/>
    <lineage>
        <taxon>Bacteria</taxon>
        <taxon>Pseudomonadati</taxon>
        <taxon>Pseudomonadota</taxon>
        <taxon>Gammaproteobacteria</taxon>
        <taxon>Alteromonadales</taxon>
        <taxon>Shewanellaceae</taxon>
        <taxon>Shewanella</taxon>
    </lineage>
</organism>
<dbReference type="GO" id="GO:0045004">
    <property type="term" value="P:DNA replication proofreading"/>
    <property type="evidence" value="ECO:0007669"/>
    <property type="project" value="TreeGrafter"/>
</dbReference>
<feature type="site" description="Important for substrate binding and specificity" evidence="8">
    <location>
        <position position="77"/>
    </location>
</feature>
<evidence type="ECO:0000256" key="6">
    <source>
        <dbReference type="ARBA" id="ARBA00022839"/>
    </source>
</evidence>
<dbReference type="SMART" id="SM00479">
    <property type="entry name" value="EXOIII"/>
    <property type="match status" value="1"/>
</dbReference>
<keyword evidence="4 8" id="KW-0479">Metal-binding</keyword>
<feature type="active site" description="Proton donor/acceptor" evidence="8">
    <location>
        <position position="181"/>
    </location>
</feature>
<reference evidence="10 11" key="1">
    <citation type="submission" date="2022-02" db="EMBL/GenBank/DDBJ databases">
        <title>The genome sequence of Shewanella sp. 3B26.</title>
        <authorList>
            <person name="Du J."/>
        </authorList>
    </citation>
    <scope>NUCLEOTIDE SEQUENCE [LARGE SCALE GENOMIC DNA]</scope>
    <source>
        <strain evidence="10 11">3B26</strain>
    </source>
</reference>
<evidence type="ECO:0000256" key="8">
    <source>
        <dbReference type="HAMAP-Rule" id="MF_00157"/>
    </source>
</evidence>
<dbReference type="InterPro" id="IPR005987">
    <property type="entry name" value="RNase_T"/>
</dbReference>
<feature type="site" description="Important for substrate binding and specificity" evidence="8">
    <location>
        <position position="124"/>
    </location>
</feature>
<dbReference type="GO" id="GO:0008408">
    <property type="term" value="F:3'-5' exonuclease activity"/>
    <property type="evidence" value="ECO:0007669"/>
    <property type="project" value="TreeGrafter"/>
</dbReference>
<keyword evidence="2 8" id="KW-0819">tRNA processing</keyword>
<dbReference type="PANTHER" id="PTHR30231:SF2">
    <property type="entry name" value="RIBONUCLEASE T"/>
    <property type="match status" value="1"/>
</dbReference>
<dbReference type="Gene3D" id="3.30.420.10">
    <property type="entry name" value="Ribonuclease H-like superfamily/Ribonuclease H"/>
    <property type="match status" value="1"/>
</dbReference>
<feature type="binding site" evidence="8">
    <location>
        <position position="181"/>
    </location>
    <ligand>
        <name>Mg(2+)</name>
        <dbReference type="ChEBI" id="CHEBI:18420"/>
        <label>2</label>
        <note>catalytic</note>
    </ligand>
</feature>
<dbReference type="Proteomes" id="UP001297581">
    <property type="component" value="Unassembled WGS sequence"/>
</dbReference>
<dbReference type="RefSeq" id="WP_240590488.1">
    <property type="nucleotide sequence ID" value="NZ_JAKUDL010000002.1"/>
</dbReference>
<dbReference type="CDD" id="cd06134">
    <property type="entry name" value="RNaseT"/>
    <property type="match status" value="1"/>
</dbReference>
<feature type="binding site" evidence="8">
    <location>
        <position position="23"/>
    </location>
    <ligand>
        <name>Mg(2+)</name>
        <dbReference type="ChEBI" id="CHEBI:18420"/>
        <label>1</label>
        <note>catalytic</note>
    </ligand>
</feature>
<evidence type="ECO:0000259" key="9">
    <source>
        <dbReference type="SMART" id="SM00479"/>
    </source>
</evidence>
<dbReference type="FunFam" id="3.30.420.10:FF:000009">
    <property type="entry name" value="Ribonuclease T"/>
    <property type="match status" value="1"/>
</dbReference>
<dbReference type="NCBIfam" id="TIGR01298">
    <property type="entry name" value="RNaseT"/>
    <property type="match status" value="1"/>
</dbReference>
<feature type="site" description="Important for substrate binding and specificity" evidence="8">
    <location>
        <position position="29"/>
    </location>
</feature>
<feature type="binding site" evidence="8">
    <location>
        <position position="25"/>
    </location>
    <ligand>
        <name>Mg(2+)</name>
        <dbReference type="ChEBI" id="CHEBI:18420"/>
        <label>2</label>
        <note>catalytic</note>
    </ligand>
</feature>
<dbReference type="GO" id="GO:0000287">
    <property type="term" value="F:magnesium ion binding"/>
    <property type="evidence" value="ECO:0007669"/>
    <property type="project" value="UniProtKB-UniRule"/>
</dbReference>
<protein>
    <recommendedName>
        <fullName evidence="8">Ribonuclease T</fullName>
        <ecNumber evidence="8">3.1.13.-</ecNumber>
    </recommendedName>
    <alternativeName>
        <fullName evidence="8">Exoribonuclease T</fullName>
        <shortName evidence="8">RNase T</shortName>
    </alternativeName>
</protein>
<evidence type="ECO:0000313" key="11">
    <source>
        <dbReference type="Proteomes" id="UP001297581"/>
    </source>
</evidence>
<dbReference type="EMBL" id="JAKUDL010000002">
    <property type="protein sequence ID" value="MCH4294063.1"/>
    <property type="molecule type" value="Genomic_DNA"/>
</dbReference>
<dbReference type="GO" id="GO:0008033">
    <property type="term" value="P:tRNA processing"/>
    <property type="evidence" value="ECO:0007669"/>
    <property type="project" value="UniProtKB-KW"/>
</dbReference>
<keyword evidence="7 8" id="KW-0460">Magnesium</keyword>
<evidence type="ECO:0000256" key="1">
    <source>
        <dbReference type="ARBA" id="ARBA00011738"/>
    </source>
</evidence>
<dbReference type="HAMAP" id="MF_00157">
    <property type="entry name" value="RNase_T"/>
    <property type="match status" value="1"/>
</dbReference>
<feature type="binding site" evidence="8">
    <location>
        <position position="23"/>
    </location>
    <ligand>
        <name>Mg(2+)</name>
        <dbReference type="ChEBI" id="CHEBI:18420"/>
        <label>2</label>
        <note>catalytic</note>
    </ligand>
</feature>
<evidence type="ECO:0000256" key="3">
    <source>
        <dbReference type="ARBA" id="ARBA00022722"/>
    </source>
</evidence>
<feature type="binding site" evidence="8">
    <location>
        <position position="186"/>
    </location>
    <ligand>
        <name>Mg(2+)</name>
        <dbReference type="ChEBI" id="CHEBI:18420"/>
        <label>2</label>
        <note>catalytic</note>
    </ligand>
</feature>
<comment type="subunit">
    <text evidence="1 8">Homodimer.</text>
</comment>
<dbReference type="GO" id="GO:0016896">
    <property type="term" value="F:RNA exonuclease activity, producing 5'-phosphomonoesters"/>
    <property type="evidence" value="ECO:0007669"/>
    <property type="project" value="UniProtKB-UniRule"/>
</dbReference>
<keyword evidence="11" id="KW-1185">Reference proteome</keyword>
<dbReference type="AlphaFoldDB" id="A0AAJ1F056"/>
<evidence type="ECO:0000256" key="5">
    <source>
        <dbReference type="ARBA" id="ARBA00022801"/>
    </source>
</evidence>
<comment type="caution">
    <text evidence="10">The sequence shown here is derived from an EMBL/GenBank/DDBJ whole genome shotgun (WGS) entry which is preliminary data.</text>
</comment>